<sequence>MPKATVEVRYEGNCFTDKMDFKLKDHHTFANVKEMVRYSLSPWFVFKKQYKVGIDGGNSLEEIEDDFKVEKDTNFVVLVAAPEEEEEPFLLAAAEQEEVAEEIETMKTNLWASLLDDNGQGQNVQNHSSKRQLSFSRDDDRTGNENGMDKGKEGMDDSGRGMDDSGRGMDDSLRGMIGSKRGMDESASGTTPSLFSSLLSDFESELDFTRQDVRDICHQFAEFTQCPDFDFGQTIEGNGAVESAVRSRKNRRRKSNGIVAKKKGQEYSNMEEIRTIAGKLSKLRDEELREAFSYSAVTRCDFVLHATEADLKSRGIAGAMYGLFPAIAGDISLLEQDFVVMMDDKGKLVPDFEEVMMKYCEAIHSVATRLKCETAYGRVYEDDSYRGALVELYNIIKKECRSNKMDASRLFIGGPLTNCLEEAMFQGSQTGWSHPRLLMVYNIPTYYYYIYMDGKAFKVCGGAFKALHWLYAVHQVFNVQYDKYSRQFYRFLERLAGVKSKNDTWTVTDNRIFSMLEDEINGASDVQVVEMVGNIMSARNTPIARKRKSTEGAADETPRVLKGIRKPFADINVNDDK</sequence>
<name>A0AC34PV67_9BILA</name>
<accession>A0AC34PV67</accession>
<dbReference type="WBParaSite" id="JU765_v2.g10278.t1">
    <property type="protein sequence ID" value="JU765_v2.g10278.t1"/>
    <property type="gene ID" value="JU765_v2.g10278"/>
</dbReference>
<protein>
    <submittedName>
        <fullName evidence="2">Uncharacterized protein</fullName>
    </submittedName>
</protein>
<evidence type="ECO:0000313" key="1">
    <source>
        <dbReference type="Proteomes" id="UP000887576"/>
    </source>
</evidence>
<proteinExistence type="predicted"/>
<organism evidence="1 2">
    <name type="scientific">Panagrolaimus sp. JU765</name>
    <dbReference type="NCBI Taxonomy" id="591449"/>
    <lineage>
        <taxon>Eukaryota</taxon>
        <taxon>Metazoa</taxon>
        <taxon>Ecdysozoa</taxon>
        <taxon>Nematoda</taxon>
        <taxon>Chromadorea</taxon>
        <taxon>Rhabditida</taxon>
        <taxon>Tylenchina</taxon>
        <taxon>Panagrolaimomorpha</taxon>
        <taxon>Panagrolaimoidea</taxon>
        <taxon>Panagrolaimidae</taxon>
        <taxon>Panagrolaimus</taxon>
    </lineage>
</organism>
<evidence type="ECO:0000313" key="2">
    <source>
        <dbReference type="WBParaSite" id="JU765_v2.g10278.t1"/>
    </source>
</evidence>
<dbReference type="Proteomes" id="UP000887576">
    <property type="component" value="Unplaced"/>
</dbReference>
<reference evidence="2" key="1">
    <citation type="submission" date="2022-11" db="UniProtKB">
        <authorList>
            <consortium name="WormBaseParasite"/>
        </authorList>
    </citation>
    <scope>IDENTIFICATION</scope>
</reference>